<dbReference type="PANTHER" id="PTHR30006:SF2">
    <property type="entry name" value="ABC TRANSPORTER SUBSTRATE-BINDING PROTEIN"/>
    <property type="match status" value="1"/>
</dbReference>
<dbReference type="Proteomes" id="UP001501510">
    <property type="component" value="Unassembled WGS sequence"/>
</dbReference>
<keyword evidence="1" id="KW-0732">Signal</keyword>
<proteinExistence type="predicted"/>
<evidence type="ECO:0000313" key="3">
    <source>
        <dbReference type="Proteomes" id="UP001501510"/>
    </source>
</evidence>
<name>A0ABN1J8B2_9CLOT</name>
<keyword evidence="3" id="KW-1185">Reference proteome</keyword>
<organism evidence="2 3">
    <name type="scientific">Clostridium oceanicum</name>
    <dbReference type="NCBI Taxonomy" id="1543"/>
    <lineage>
        <taxon>Bacteria</taxon>
        <taxon>Bacillati</taxon>
        <taxon>Bacillota</taxon>
        <taxon>Clostridia</taxon>
        <taxon>Eubacteriales</taxon>
        <taxon>Clostridiaceae</taxon>
        <taxon>Clostridium</taxon>
    </lineage>
</organism>
<dbReference type="PANTHER" id="PTHR30006">
    <property type="entry name" value="THIAMINE-BINDING PERIPLASMIC PROTEIN-RELATED"/>
    <property type="match status" value="1"/>
</dbReference>
<gene>
    <name evidence="2" type="ORF">GCM10008906_00820</name>
</gene>
<comment type="caution">
    <text evidence="2">The sequence shown here is derived from an EMBL/GenBank/DDBJ whole genome shotgun (WGS) entry which is preliminary data.</text>
</comment>
<dbReference type="RefSeq" id="WP_343757707.1">
    <property type="nucleotide sequence ID" value="NZ_BAAACG010000001.1"/>
</dbReference>
<protein>
    <submittedName>
        <fullName evidence="2">2-aminoethylphosphonate ABC transporter substrate-binding protein</fullName>
    </submittedName>
</protein>
<dbReference type="SUPFAM" id="SSF53850">
    <property type="entry name" value="Periplasmic binding protein-like II"/>
    <property type="match status" value="1"/>
</dbReference>
<dbReference type="PROSITE" id="PS51257">
    <property type="entry name" value="PROKAR_LIPOPROTEIN"/>
    <property type="match status" value="1"/>
</dbReference>
<evidence type="ECO:0000313" key="2">
    <source>
        <dbReference type="EMBL" id="GAA0731872.1"/>
    </source>
</evidence>
<sequence>MKRSLKAIILCLISVFMLVAVVGCGKKTSDKVVIYTNADDEAVEAMKKSLDLEGFKDKYTLKTFGTSELGGKLMAEGDKIEAGLITMSSYFIESAQNKNDMFEKLSFNTKALDKYQNYYSPILGNTGAIFVNTKVIKEKGVSMPKSVKDLTKLEYKGLVSIPNIMDSSTAWLLIQSIISEYGEDEGKTILTNLVKNCGPHVESSGSGPIKKVRAGEVAAGFGLRHQAVSDNKEGKPIDYIDPVEGNYSLKEAVAVVKKKDKDSEKLAMDMAKVITTKARKELLKYYPVALYEGETVDDENKPKNSKSFKEPLTLDLLKKHQEFFKAAK</sequence>
<reference evidence="2 3" key="1">
    <citation type="journal article" date="2019" name="Int. J. Syst. Evol. Microbiol.">
        <title>The Global Catalogue of Microorganisms (GCM) 10K type strain sequencing project: providing services to taxonomists for standard genome sequencing and annotation.</title>
        <authorList>
            <consortium name="The Broad Institute Genomics Platform"/>
            <consortium name="The Broad Institute Genome Sequencing Center for Infectious Disease"/>
            <person name="Wu L."/>
            <person name="Ma J."/>
        </authorList>
    </citation>
    <scope>NUCLEOTIDE SEQUENCE [LARGE SCALE GENOMIC DNA]</scope>
    <source>
        <strain evidence="2 3">JCM 1407</strain>
    </source>
</reference>
<accession>A0ABN1J8B2</accession>
<dbReference type="Gene3D" id="3.40.190.10">
    <property type="entry name" value="Periplasmic binding protein-like II"/>
    <property type="match status" value="2"/>
</dbReference>
<evidence type="ECO:0000256" key="1">
    <source>
        <dbReference type="ARBA" id="ARBA00022729"/>
    </source>
</evidence>
<dbReference type="Pfam" id="PF13343">
    <property type="entry name" value="SBP_bac_6"/>
    <property type="match status" value="1"/>
</dbReference>
<dbReference type="EMBL" id="BAAACG010000001">
    <property type="protein sequence ID" value="GAA0731872.1"/>
    <property type="molecule type" value="Genomic_DNA"/>
</dbReference>